<accession>A0A9D2EJ93</accession>
<dbReference type="InterPro" id="IPR008492">
    <property type="entry name" value="Rv2714-like"/>
</dbReference>
<name>A0A9D2EJ93_9MICO</name>
<dbReference type="SUPFAM" id="SSF159659">
    <property type="entry name" value="Cgl1923-like"/>
    <property type="match status" value="1"/>
</dbReference>
<dbReference type="Gene3D" id="1.10.287.100">
    <property type="match status" value="1"/>
</dbReference>
<gene>
    <name evidence="1" type="ORF">H9815_20380</name>
</gene>
<proteinExistence type="predicted"/>
<dbReference type="Pfam" id="PF09754">
    <property type="entry name" value="PAC2"/>
    <property type="match status" value="1"/>
</dbReference>
<comment type="caution">
    <text evidence="1">The sequence shown here is derived from an EMBL/GenBank/DDBJ whole genome shotgun (WGS) entry which is preliminary data.</text>
</comment>
<dbReference type="Gene3D" id="3.40.50.10900">
    <property type="entry name" value="PAC-like subunit"/>
    <property type="match status" value="1"/>
</dbReference>
<dbReference type="PIRSF" id="PIRSF028754">
    <property type="entry name" value="UCP028754"/>
    <property type="match status" value="1"/>
</dbReference>
<dbReference type="InterPro" id="IPR019151">
    <property type="entry name" value="Proteasome_assmbl_chaperone_2"/>
</dbReference>
<dbReference type="EMBL" id="DXBY01000347">
    <property type="protein sequence ID" value="HIZ38141.1"/>
    <property type="molecule type" value="Genomic_DNA"/>
</dbReference>
<sequence length="309" mass="33337">MNDPRELYRWADDAPTPVEGEAPVLVHALQGSMDAGSAGRLLAEHLTGKLPSTRVLGFDMDTLLDYRSRRPAMTFSDGAWTSYDEPELVLDLIRDDDGAPILLLHGLEPDLQWERFVAAVQTVVEEFGVRLTIGVHGIPMGVPHTRPMTVTAHATRPELIEAYPNYFSAVQVPASAAALLELRLGRRGRDAMGFAANVPHYLAQADYPQAAAELVRQVARAGDLSLPVGDLEAAGAQVRGEIDRQVSESEEVTAVVAALERQFDQFREATGDPGRSVSATPMDELPSADELGAQFEAFLAGKDGDAPGE</sequence>
<dbReference type="AlphaFoldDB" id="A0A9D2EJ93"/>
<evidence type="ECO:0000313" key="2">
    <source>
        <dbReference type="Proteomes" id="UP000824037"/>
    </source>
</evidence>
<protein>
    <submittedName>
        <fullName evidence="1">PAC2 family protein</fullName>
    </submittedName>
</protein>
<reference evidence="1" key="1">
    <citation type="journal article" date="2021" name="PeerJ">
        <title>Extensive microbial diversity within the chicken gut microbiome revealed by metagenomics and culture.</title>
        <authorList>
            <person name="Gilroy R."/>
            <person name="Ravi A."/>
            <person name="Getino M."/>
            <person name="Pursley I."/>
            <person name="Horton D.L."/>
            <person name="Alikhan N.F."/>
            <person name="Baker D."/>
            <person name="Gharbi K."/>
            <person name="Hall N."/>
            <person name="Watson M."/>
            <person name="Adriaenssens E.M."/>
            <person name="Foster-Nyarko E."/>
            <person name="Jarju S."/>
            <person name="Secka A."/>
            <person name="Antonio M."/>
            <person name="Oren A."/>
            <person name="Chaudhuri R.R."/>
            <person name="La Ragione R."/>
            <person name="Hildebrand F."/>
            <person name="Pallen M.J."/>
        </authorList>
    </citation>
    <scope>NUCLEOTIDE SEQUENCE</scope>
    <source>
        <strain evidence="1">ChiGjej4B4-7305</strain>
    </source>
</reference>
<evidence type="ECO:0000313" key="1">
    <source>
        <dbReference type="EMBL" id="HIZ38141.1"/>
    </source>
</evidence>
<reference evidence="1" key="2">
    <citation type="submission" date="2021-04" db="EMBL/GenBank/DDBJ databases">
        <authorList>
            <person name="Gilroy R."/>
        </authorList>
    </citation>
    <scope>NUCLEOTIDE SEQUENCE</scope>
    <source>
        <strain evidence="1">ChiGjej4B4-7305</strain>
    </source>
</reference>
<organism evidence="1 2">
    <name type="scientific">Candidatus Ruania gallistercoris</name>
    <dbReference type="NCBI Taxonomy" id="2838746"/>
    <lineage>
        <taxon>Bacteria</taxon>
        <taxon>Bacillati</taxon>
        <taxon>Actinomycetota</taxon>
        <taxon>Actinomycetes</taxon>
        <taxon>Micrococcales</taxon>
        <taxon>Ruaniaceae</taxon>
        <taxon>Ruania</taxon>
    </lineage>
</organism>
<dbReference type="InterPro" id="IPR038389">
    <property type="entry name" value="PSMG2_sf"/>
</dbReference>
<dbReference type="Proteomes" id="UP000824037">
    <property type="component" value="Unassembled WGS sequence"/>
</dbReference>